<keyword evidence="3" id="KW-1133">Transmembrane helix</keyword>
<evidence type="ECO:0000313" key="5">
    <source>
        <dbReference type="EMBL" id="AIU70230.1"/>
    </source>
</evidence>
<evidence type="ECO:0000256" key="2">
    <source>
        <dbReference type="ARBA" id="ARBA00022679"/>
    </source>
</evidence>
<evidence type="ECO:0000313" key="6">
    <source>
        <dbReference type="Proteomes" id="UP000029980"/>
    </source>
</evidence>
<dbReference type="PANTHER" id="PTHR43630:SF1">
    <property type="entry name" value="POLY-BETA-1,6-N-ACETYL-D-GLUCOSAMINE SYNTHASE"/>
    <property type="match status" value="1"/>
</dbReference>
<dbReference type="CDD" id="cd06423">
    <property type="entry name" value="CESA_like"/>
    <property type="match status" value="1"/>
</dbReference>
<dbReference type="RefSeq" id="WP_050003204.1">
    <property type="nucleotide sequence ID" value="NZ_CP008887.1"/>
</dbReference>
<dbReference type="Proteomes" id="UP000029980">
    <property type="component" value="Chromosome"/>
</dbReference>
<keyword evidence="2 5" id="KW-0808">Transferase</keyword>
<gene>
    <name evidence="5" type="ORF">TEU_07730</name>
</gene>
<dbReference type="Pfam" id="PF00535">
    <property type="entry name" value="Glycos_transf_2"/>
    <property type="match status" value="1"/>
</dbReference>
<dbReference type="GeneID" id="25153325"/>
<dbReference type="AlphaFoldDB" id="A0A097QUS1"/>
<keyword evidence="3" id="KW-0472">Membrane</keyword>
<proteinExistence type="predicted"/>
<dbReference type="Gene3D" id="3.90.550.10">
    <property type="entry name" value="Spore Coat Polysaccharide Biosynthesis Protein SpsA, Chain A"/>
    <property type="match status" value="1"/>
</dbReference>
<dbReference type="GO" id="GO:0016757">
    <property type="term" value="F:glycosyltransferase activity"/>
    <property type="evidence" value="ECO:0007669"/>
    <property type="project" value="UniProtKB-KW"/>
</dbReference>
<name>A0A097QUS1_9EURY</name>
<evidence type="ECO:0000256" key="1">
    <source>
        <dbReference type="ARBA" id="ARBA00022676"/>
    </source>
</evidence>
<keyword evidence="1" id="KW-0328">Glycosyltransferase</keyword>
<dbReference type="STRING" id="1505907.TEU_07730"/>
<dbReference type="HOGENOM" id="CLU_798373_0_0_2"/>
<evidence type="ECO:0000256" key="3">
    <source>
        <dbReference type="SAM" id="Phobius"/>
    </source>
</evidence>
<evidence type="ECO:0000259" key="4">
    <source>
        <dbReference type="Pfam" id="PF00535"/>
    </source>
</evidence>
<dbReference type="EMBL" id="CP008887">
    <property type="protein sequence ID" value="AIU70230.1"/>
    <property type="molecule type" value="Genomic_DNA"/>
</dbReference>
<feature type="transmembrane region" description="Helical" evidence="3">
    <location>
        <begin position="323"/>
        <end position="345"/>
    </location>
</feature>
<dbReference type="PANTHER" id="PTHR43630">
    <property type="entry name" value="POLY-BETA-1,6-N-ACETYL-D-GLUCOSAMINE SYNTHASE"/>
    <property type="match status" value="1"/>
</dbReference>
<organism evidence="5 6">
    <name type="scientific">Thermococcus eurythermalis</name>
    <dbReference type="NCBI Taxonomy" id="1505907"/>
    <lineage>
        <taxon>Archaea</taxon>
        <taxon>Methanobacteriati</taxon>
        <taxon>Methanobacteriota</taxon>
        <taxon>Thermococci</taxon>
        <taxon>Thermococcales</taxon>
        <taxon>Thermococcaceae</taxon>
        <taxon>Thermococcus</taxon>
    </lineage>
</organism>
<keyword evidence="6" id="KW-1185">Reference proteome</keyword>
<dbReference type="InterPro" id="IPR001173">
    <property type="entry name" value="Glyco_trans_2-like"/>
</dbReference>
<feature type="transmembrane region" description="Helical" evidence="3">
    <location>
        <begin position="276"/>
        <end position="303"/>
    </location>
</feature>
<dbReference type="SUPFAM" id="SSF53448">
    <property type="entry name" value="Nucleotide-diphospho-sugar transferases"/>
    <property type="match status" value="1"/>
</dbReference>
<sequence length="352" mass="40010">MNTSIPFITALAVIFIWDGYFFLNYIIGLFRNYRVREWRPKVSIIIPAYNEGRRVLRAIESALGQNYPDFEVIVVDDGSSDDTFEIVSSVKDPRLRVYRKEHGGKAKALNFGLSKASGEVVVTTDADSYLEPTAVKELVRRLYSDDVLGVGGQVRVLGSSFLEKAQDAEHLRIAMFRRAKELEDLSLAPGPISAFRRDALERIGGFVEDIVEDYATTKAVKRFGRVVYAPHARVWTEMPKSLAVLWRQRKRWFLGDLKNLGGGFTKDWGFLLLGDFIAALDITVPLILLTTSNFALFGLWWVFETITMLVPTLVEGGKLSNALIFPLMVWFWALFYFSLHVYGYVRLLTEKL</sequence>
<accession>A0A097QUS1</accession>
<feature type="domain" description="Glycosyltransferase 2-like" evidence="4">
    <location>
        <begin position="43"/>
        <end position="203"/>
    </location>
</feature>
<dbReference type="InterPro" id="IPR029044">
    <property type="entry name" value="Nucleotide-diphossugar_trans"/>
</dbReference>
<protein>
    <submittedName>
        <fullName evidence="5">Glycosyl transferase</fullName>
    </submittedName>
</protein>
<feature type="transmembrane region" description="Helical" evidence="3">
    <location>
        <begin position="6"/>
        <end position="30"/>
    </location>
</feature>
<reference evidence="5 6" key="1">
    <citation type="journal article" date="2015" name="Int. J. Syst. Evol. Microbiol.">
        <title>Thermococcus eurythermalis sp. nov., a conditional piezophilic hyperthermophilic archaeon with a wide temperature range isolated from an oil-immersed chimney in the Guaymas Basin.</title>
        <authorList>
            <person name="Zhao W."/>
            <person name="Zeng X."/>
            <person name="Xiao X."/>
        </authorList>
    </citation>
    <scope>NUCLEOTIDE SEQUENCE [LARGE SCALE GENOMIC DNA]</scope>
    <source>
        <strain evidence="5 6">A501</strain>
    </source>
</reference>
<dbReference type="OrthoDB" id="43988at2157"/>
<keyword evidence="3" id="KW-0812">Transmembrane</keyword>
<dbReference type="KEGG" id="teu:TEU_07730"/>